<dbReference type="InterPro" id="IPR015942">
    <property type="entry name" value="Asp/Glu/hydantoin_racemase"/>
</dbReference>
<evidence type="ECO:0000313" key="1">
    <source>
        <dbReference type="EMBL" id="MBC8571104.1"/>
    </source>
</evidence>
<dbReference type="RefSeq" id="WP_262398194.1">
    <property type="nucleotide sequence ID" value="NZ_JACRTC010000007.1"/>
</dbReference>
<dbReference type="Proteomes" id="UP000660861">
    <property type="component" value="Unassembled WGS sequence"/>
</dbReference>
<dbReference type="InterPro" id="IPR001920">
    <property type="entry name" value="Asp/Glu_race"/>
</dbReference>
<keyword evidence="2" id="KW-1185">Reference proteome</keyword>
<gene>
    <name evidence="1" type="ORF">H8709_09740</name>
</gene>
<evidence type="ECO:0000313" key="2">
    <source>
        <dbReference type="Proteomes" id="UP000660861"/>
    </source>
</evidence>
<dbReference type="Pfam" id="PF01177">
    <property type="entry name" value="Asp_Glu_race"/>
    <property type="match status" value="1"/>
</dbReference>
<proteinExistence type="predicted"/>
<dbReference type="EMBL" id="JACRTC010000007">
    <property type="protein sequence ID" value="MBC8571104.1"/>
    <property type="molecule type" value="Genomic_DNA"/>
</dbReference>
<dbReference type="AlphaFoldDB" id="A0A926EFA2"/>
<accession>A0A926EFA2</accession>
<dbReference type="Gene3D" id="3.40.50.1860">
    <property type="match status" value="2"/>
</dbReference>
<reference evidence="1" key="1">
    <citation type="submission" date="2020-08" db="EMBL/GenBank/DDBJ databases">
        <title>Genome public.</title>
        <authorList>
            <person name="Liu C."/>
            <person name="Sun Q."/>
        </authorList>
    </citation>
    <scope>NUCLEOTIDE SEQUENCE</scope>
    <source>
        <strain evidence="1">NSJ-54</strain>
    </source>
</reference>
<dbReference type="GO" id="GO:0047661">
    <property type="term" value="F:amino-acid racemase activity"/>
    <property type="evidence" value="ECO:0007669"/>
    <property type="project" value="InterPro"/>
</dbReference>
<name>A0A926EFA2_9FIRM</name>
<organism evidence="1 2">
    <name type="scientific">Zongyangia hominis</name>
    <dbReference type="NCBI Taxonomy" id="2763677"/>
    <lineage>
        <taxon>Bacteria</taxon>
        <taxon>Bacillati</taxon>
        <taxon>Bacillota</taxon>
        <taxon>Clostridia</taxon>
        <taxon>Eubacteriales</taxon>
        <taxon>Oscillospiraceae</taxon>
        <taxon>Zongyangia</taxon>
    </lineage>
</organism>
<protein>
    <submittedName>
        <fullName evidence="1">Aspartate/glutamate racemase family protein</fullName>
    </submittedName>
</protein>
<sequence>MEAYPFTVGLIRVITLEREEDRDCHGRLIMEYFPELRVISRCIPDQPEGVHSPETEALAAPKIVALAKELREEGADMILVSCAADPAVEDIRTLGIPAMGAGECTAAVAGRYGKRVAVLGITPDAPSAFERLLGEGLIDASMPDGIRSTLDLQTPEGRQSAVDKAAWQKAQGAQVIALACTGMATIGLAPVLEKELGLPVIDPVLCEGLFAKLEMLRRDLYR</sequence>
<comment type="caution">
    <text evidence="1">The sequence shown here is derived from an EMBL/GenBank/DDBJ whole genome shotgun (WGS) entry which is preliminary data.</text>
</comment>